<dbReference type="Proteomes" id="UP000613580">
    <property type="component" value="Unassembled WGS sequence"/>
</dbReference>
<feature type="region of interest" description="Disordered" evidence="1">
    <location>
        <begin position="214"/>
        <end position="234"/>
    </location>
</feature>
<feature type="compositionally biased region" description="Acidic residues" evidence="1">
    <location>
        <begin position="88"/>
        <end position="102"/>
    </location>
</feature>
<protein>
    <submittedName>
        <fullName evidence="2">Uncharacterized protein</fullName>
    </submittedName>
</protein>
<proteinExistence type="predicted"/>
<dbReference type="OrthoDB" id="3202607at2759"/>
<accession>A0A8H6TIQ4</accession>
<reference evidence="2" key="1">
    <citation type="submission" date="2020-05" db="EMBL/GenBank/DDBJ databases">
        <title>Mycena genomes resolve the evolution of fungal bioluminescence.</title>
        <authorList>
            <person name="Tsai I.J."/>
        </authorList>
    </citation>
    <scope>NUCLEOTIDE SEQUENCE</scope>
    <source>
        <strain evidence="2">110903Hualien_Pintung</strain>
    </source>
</reference>
<feature type="compositionally biased region" description="Basic residues" evidence="1">
    <location>
        <begin position="315"/>
        <end position="326"/>
    </location>
</feature>
<feature type="region of interest" description="Disordered" evidence="1">
    <location>
        <begin position="308"/>
        <end position="331"/>
    </location>
</feature>
<feature type="compositionally biased region" description="Acidic residues" evidence="1">
    <location>
        <begin position="39"/>
        <end position="56"/>
    </location>
</feature>
<evidence type="ECO:0000313" key="2">
    <source>
        <dbReference type="EMBL" id="KAF7319498.1"/>
    </source>
</evidence>
<feature type="region of interest" description="Disordered" evidence="1">
    <location>
        <begin position="32"/>
        <end position="154"/>
    </location>
</feature>
<comment type="caution">
    <text evidence="2">The sequence shown here is derived from an EMBL/GenBank/DDBJ whole genome shotgun (WGS) entry which is preliminary data.</text>
</comment>
<name>A0A8H6TIQ4_MYCCL</name>
<evidence type="ECO:0000256" key="1">
    <source>
        <dbReference type="SAM" id="MobiDB-lite"/>
    </source>
</evidence>
<gene>
    <name evidence="2" type="ORF">HMN09_00288800</name>
</gene>
<dbReference type="AlphaFoldDB" id="A0A8H6TIQ4"/>
<dbReference type="Gene3D" id="3.60.130.30">
    <property type="match status" value="1"/>
</dbReference>
<feature type="compositionally biased region" description="Basic residues" evidence="1">
    <location>
        <begin position="136"/>
        <end position="145"/>
    </location>
</feature>
<feature type="compositionally biased region" description="Low complexity" evidence="1">
    <location>
        <begin position="112"/>
        <end position="122"/>
    </location>
</feature>
<dbReference type="EMBL" id="JACAZE010000003">
    <property type="protein sequence ID" value="KAF7319498.1"/>
    <property type="molecule type" value="Genomic_DNA"/>
</dbReference>
<keyword evidence="3" id="KW-1185">Reference proteome</keyword>
<sequence length="559" mass="62483">MALRPRPKSFLTHFRSIWTRWLIAPRLSFERTRTTGDGSESEVEEESEGPLPGEEEPTGRHVMEPALDSAATTSSPCRALKRKRTDFDGDELTVDDSLDDDDVRPPPVTHGPLPSSSRLLSPAHPTSEPKQLDRQRLRRRKKRKIERKDEQAALGSNTKGFCAKRTSSAIRKRVEIDLDSSAAQEPVASSGFVCLNDSTLNGRRENATKKAAKKTKNAVGGSQPHPPPAVLLPTTGKFTKEQMGTMGMTVDNWDGKSQVVYTDRQGRELVILCGQPRDTATSNWGRDVAEAGFQLMLDLAPKLSPLEVDAAGEGKKRRKRKKKRNLRRGDHRAETVGVGIGNGRKGPRNFHNDDDDAAVLNTLLASAPFTRIAGFSNSILFNFAPRLHEYYQKTMDALFDWDPRLRRIFQRGTSVFPSCTFNFGPQTVTVPHLDLLNLAWGWCFITAFGNFDPNKGGHLILWDLKRVIRFPPGATIAIPSALLRHSNVSIQQGETRYSFTQFAAGGLFRFVENNFQLNESLAEQVAHMSEVERSAFIEARAMRFSEGLKMYQVHSETQE</sequence>
<evidence type="ECO:0000313" key="3">
    <source>
        <dbReference type="Proteomes" id="UP000613580"/>
    </source>
</evidence>
<organism evidence="2 3">
    <name type="scientific">Mycena chlorophos</name>
    <name type="common">Agaric fungus</name>
    <name type="synonym">Agaricus chlorophos</name>
    <dbReference type="NCBI Taxonomy" id="658473"/>
    <lineage>
        <taxon>Eukaryota</taxon>
        <taxon>Fungi</taxon>
        <taxon>Dikarya</taxon>
        <taxon>Basidiomycota</taxon>
        <taxon>Agaricomycotina</taxon>
        <taxon>Agaricomycetes</taxon>
        <taxon>Agaricomycetidae</taxon>
        <taxon>Agaricales</taxon>
        <taxon>Marasmiineae</taxon>
        <taxon>Mycenaceae</taxon>
        <taxon>Mycena</taxon>
    </lineage>
</organism>